<name>A0ACA9PPW0_9GLOM</name>
<evidence type="ECO:0000313" key="1">
    <source>
        <dbReference type="EMBL" id="CAG8714495.1"/>
    </source>
</evidence>
<reference evidence="1" key="1">
    <citation type="submission" date="2021-06" db="EMBL/GenBank/DDBJ databases">
        <authorList>
            <person name="Kallberg Y."/>
            <person name="Tangrot J."/>
            <person name="Rosling A."/>
        </authorList>
    </citation>
    <scope>NUCLEOTIDE SEQUENCE</scope>
    <source>
        <strain evidence="1">MA461A</strain>
    </source>
</reference>
<keyword evidence="2" id="KW-1185">Reference proteome</keyword>
<organism evidence="1 2">
    <name type="scientific">Racocetra persica</name>
    <dbReference type="NCBI Taxonomy" id="160502"/>
    <lineage>
        <taxon>Eukaryota</taxon>
        <taxon>Fungi</taxon>
        <taxon>Fungi incertae sedis</taxon>
        <taxon>Mucoromycota</taxon>
        <taxon>Glomeromycotina</taxon>
        <taxon>Glomeromycetes</taxon>
        <taxon>Diversisporales</taxon>
        <taxon>Gigasporaceae</taxon>
        <taxon>Racocetra</taxon>
    </lineage>
</organism>
<protein>
    <submittedName>
        <fullName evidence="1">26726_t:CDS:1</fullName>
    </submittedName>
</protein>
<accession>A0ACA9PPW0</accession>
<comment type="caution">
    <text evidence="1">The sequence shown here is derived from an EMBL/GenBank/DDBJ whole genome shotgun (WGS) entry which is preliminary data.</text>
</comment>
<proteinExistence type="predicted"/>
<dbReference type="Proteomes" id="UP000789920">
    <property type="component" value="Unassembled WGS sequence"/>
</dbReference>
<gene>
    <name evidence="1" type="ORF">RPERSI_LOCUS10783</name>
</gene>
<evidence type="ECO:0000313" key="2">
    <source>
        <dbReference type="Proteomes" id="UP000789920"/>
    </source>
</evidence>
<dbReference type="EMBL" id="CAJVQC010021670">
    <property type="protein sequence ID" value="CAG8714495.1"/>
    <property type="molecule type" value="Genomic_DNA"/>
</dbReference>
<sequence>MTDAQTHIDGKFPATEAKIEVEKVNTGDNGKDKILTKLKGKLIIKNRQNLTEIKFEDHELEELEIINCPNLTKINVGKNKLTKLDITKIKTTDGTDAGDAAPADKLTELRMANNADLEEASLEYCPKLKTLLATGCTKLKKITGLDNLKEIRTVAGVDHLISYIVSEKLDYYKEVVKYIRETLGLSNDKPLPKKPDGSLDKDKLKTDMENKIAGSANSERDQAKQEAQTAKAELTTAKAEKTNLENQLNAIKTELGVGNNANQQQIVAKIKELMGRPTSTHTDYDAIKSERDNLKTERDTLKTENARLKNDNKENVNPNTLRDNTKTNLEK</sequence>